<dbReference type="Proteomes" id="UP000192693">
    <property type="component" value="Unassembled WGS sequence"/>
</dbReference>
<comment type="subcellular location">
    <subcellularLocation>
        <location evidence="1">Cell membrane</location>
        <topology evidence="1">Multi-pass membrane protein</topology>
    </subcellularLocation>
</comment>
<feature type="transmembrane region" description="Helical" evidence="9">
    <location>
        <begin position="346"/>
        <end position="367"/>
    </location>
</feature>
<feature type="transmembrane region" description="Helical" evidence="9">
    <location>
        <begin position="161"/>
        <end position="183"/>
    </location>
</feature>
<feature type="transmembrane region" description="Helical" evidence="9">
    <location>
        <begin position="415"/>
        <end position="433"/>
    </location>
</feature>
<feature type="transmembrane region" description="Helical" evidence="9">
    <location>
        <begin position="379"/>
        <end position="403"/>
    </location>
</feature>
<dbReference type="EMBL" id="MVHC01000001">
    <property type="protein sequence ID" value="OQZ99669.1"/>
    <property type="molecule type" value="Genomic_DNA"/>
</dbReference>
<dbReference type="PROSITE" id="PS50850">
    <property type="entry name" value="MFS"/>
    <property type="match status" value="1"/>
</dbReference>
<evidence type="ECO:0000256" key="4">
    <source>
        <dbReference type="ARBA" id="ARBA00022692"/>
    </source>
</evidence>
<dbReference type="Pfam" id="PF00083">
    <property type="entry name" value="Sugar_tr"/>
    <property type="match status" value="1"/>
</dbReference>
<reference evidence="11 12" key="1">
    <citation type="submission" date="2016-12" db="EMBL/GenBank/DDBJ databases">
        <title>The new phylogeny of genus Mycobacterium.</title>
        <authorList>
            <person name="Tortoli E."/>
            <person name="Trovato A."/>
            <person name="Cirillo D.M."/>
        </authorList>
    </citation>
    <scope>NUCLEOTIDE SEQUENCE [LARGE SCALE GENOMIC DNA]</scope>
    <source>
        <strain evidence="11 12">DSM 45454</strain>
    </source>
</reference>
<evidence type="ECO:0000256" key="3">
    <source>
        <dbReference type="ARBA" id="ARBA00022475"/>
    </source>
</evidence>
<organism evidence="11 12">
    <name type="scientific">Mycolicibacter algericus DSM 45454</name>
    <dbReference type="NCBI Taxonomy" id="723879"/>
    <lineage>
        <taxon>Bacteria</taxon>
        <taxon>Bacillati</taxon>
        <taxon>Actinomycetota</taxon>
        <taxon>Actinomycetes</taxon>
        <taxon>Mycobacteriales</taxon>
        <taxon>Mycobacteriaceae</taxon>
        <taxon>Mycolicibacter</taxon>
    </lineage>
</organism>
<keyword evidence="3" id="KW-1003">Cell membrane</keyword>
<dbReference type="PANTHER" id="PTHR43528:SF1">
    <property type="entry name" value="ALPHA-KETOGLUTARATE PERMEASE"/>
    <property type="match status" value="1"/>
</dbReference>
<evidence type="ECO:0000256" key="6">
    <source>
        <dbReference type="ARBA" id="ARBA00022989"/>
    </source>
</evidence>
<evidence type="ECO:0000256" key="2">
    <source>
        <dbReference type="ARBA" id="ARBA00022448"/>
    </source>
</evidence>
<feature type="transmembrane region" description="Helical" evidence="9">
    <location>
        <begin position="195"/>
        <end position="216"/>
    </location>
</feature>
<name>A0ABX3S191_MYCAL</name>
<feature type="transmembrane region" description="Helical" evidence="9">
    <location>
        <begin position="288"/>
        <end position="309"/>
    </location>
</feature>
<evidence type="ECO:0000259" key="10">
    <source>
        <dbReference type="PROSITE" id="PS50850"/>
    </source>
</evidence>
<evidence type="ECO:0000256" key="8">
    <source>
        <dbReference type="SAM" id="MobiDB-lite"/>
    </source>
</evidence>
<evidence type="ECO:0000256" key="1">
    <source>
        <dbReference type="ARBA" id="ARBA00004651"/>
    </source>
</evidence>
<dbReference type="SUPFAM" id="SSF103473">
    <property type="entry name" value="MFS general substrate transporter"/>
    <property type="match status" value="1"/>
</dbReference>
<evidence type="ECO:0000256" key="9">
    <source>
        <dbReference type="SAM" id="Phobius"/>
    </source>
</evidence>
<dbReference type="InterPro" id="IPR020846">
    <property type="entry name" value="MFS_dom"/>
</dbReference>
<feature type="transmembrane region" description="Helical" evidence="9">
    <location>
        <begin position="62"/>
        <end position="83"/>
    </location>
</feature>
<feature type="transmembrane region" description="Helical" evidence="9">
    <location>
        <begin position="321"/>
        <end position="340"/>
    </location>
</feature>
<evidence type="ECO:0000256" key="5">
    <source>
        <dbReference type="ARBA" id="ARBA00022847"/>
    </source>
</evidence>
<feature type="domain" description="Major facilitator superfamily (MFS) profile" evidence="10">
    <location>
        <begin position="26"/>
        <end position="442"/>
    </location>
</feature>
<dbReference type="InterPro" id="IPR051084">
    <property type="entry name" value="H+-coupled_symporters"/>
</dbReference>
<gene>
    <name evidence="11" type="ORF">BST10_01630</name>
</gene>
<dbReference type="PROSITE" id="PS00217">
    <property type="entry name" value="SUGAR_TRANSPORT_2"/>
    <property type="match status" value="1"/>
</dbReference>
<dbReference type="Gene3D" id="1.20.1250.20">
    <property type="entry name" value="MFS general substrate transporter like domains"/>
    <property type="match status" value="1"/>
</dbReference>
<keyword evidence="4 9" id="KW-0812">Transmembrane</keyword>
<feature type="transmembrane region" description="Helical" evidence="9">
    <location>
        <begin position="95"/>
        <end position="116"/>
    </location>
</feature>
<keyword evidence="5" id="KW-0769">Symport</keyword>
<accession>A0ABX3S191</accession>
<evidence type="ECO:0000313" key="12">
    <source>
        <dbReference type="Proteomes" id="UP000192693"/>
    </source>
</evidence>
<keyword evidence="6 9" id="KW-1133">Transmembrane helix</keyword>
<feature type="region of interest" description="Disordered" evidence="8">
    <location>
        <begin position="443"/>
        <end position="463"/>
    </location>
</feature>
<sequence>MAGRSRRRRWRRNQIRVADPADVRRSIQGTAIGNFMEWYDFGVYGYLATTIARVFYPGAGSLIGAFATLAAAFAMRPLGGLVFGPLGDRIGRKRVLVATLVLMTLGTTATGLLPGYRAIGVAAPILLVATRMVQGFSAGGEYVGAMVYVGEQAPDSKRGMMAGFLPLSSQAGYVVAGALVTGLRTWLSDEAMLSWGWRIPLLLSAPLGLAALYLRLRLDESPAFRQAGGGRGDGSGDDDSAAAQLRRTTRQWRPLALCVALVLTYNVTDYLLTGYLPSYLQTSARIPYPGGLLLIVLTLLVMMATVVPMARLSDHIGVKPVLWAGTIMLVALSVPAFMLIRSAGSYLVAFARVVLIGAMLLCFDATLPATLPALFPTRVRYGALAIGFNLSVSAFGGTTPLAAEALVSRTGNPMAPAYLLIAAGVIGALALVFTPEVAGRRLPGSGPAVESEARARELVEGRD</sequence>
<feature type="transmembrane region" description="Helical" evidence="9">
    <location>
        <begin position="255"/>
        <end position="276"/>
    </location>
</feature>
<evidence type="ECO:0000313" key="11">
    <source>
        <dbReference type="EMBL" id="OQZ99669.1"/>
    </source>
</evidence>
<dbReference type="InterPro" id="IPR036259">
    <property type="entry name" value="MFS_trans_sf"/>
</dbReference>
<keyword evidence="2" id="KW-0813">Transport</keyword>
<dbReference type="PANTHER" id="PTHR43528">
    <property type="entry name" value="ALPHA-KETOGLUTARATE PERMEASE"/>
    <property type="match status" value="1"/>
</dbReference>
<evidence type="ECO:0000256" key="7">
    <source>
        <dbReference type="ARBA" id="ARBA00023136"/>
    </source>
</evidence>
<comment type="caution">
    <text evidence="11">The sequence shown here is derived from an EMBL/GenBank/DDBJ whole genome shotgun (WGS) entry which is preliminary data.</text>
</comment>
<keyword evidence="12" id="KW-1185">Reference proteome</keyword>
<dbReference type="InterPro" id="IPR005829">
    <property type="entry name" value="Sugar_transporter_CS"/>
</dbReference>
<feature type="compositionally biased region" description="Basic and acidic residues" evidence="8">
    <location>
        <begin position="451"/>
        <end position="463"/>
    </location>
</feature>
<proteinExistence type="predicted"/>
<dbReference type="InterPro" id="IPR005828">
    <property type="entry name" value="MFS_sugar_transport-like"/>
</dbReference>
<keyword evidence="7 9" id="KW-0472">Membrane</keyword>
<protein>
    <submittedName>
        <fullName evidence="11">MFS transporter</fullName>
    </submittedName>
</protein>